<dbReference type="PANTHER" id="PTHR43670:SF114">
    <property type="entry name" value="OS05G0592000 PROTEIN"/>
    <property type="match status" value="1"/>
</dbReference>
<dbReference type="Gene3D" id="2.60.40.790">
    <property type="match status" value="1"/>
</dbReference>
<dbReference type="Proteomes" id="UP000504607">
    <property type="component" value="Chromosome 6"/>
</dbReference>
<keyword evidence="2" id="KW-1003">Cell membrane</keyword>
<gene>
    <name evidence="9" type="primary">LOC105047802</name>
</gene>
<organism evidence="8 9">
    <name type="scientific">Elaeis guineensis var. tenera</name>
    <name type="common">Oil palm</name>
    <dbReference type="NCBI Taxonomy" id="51953"/>
    <lineage>
        <taxon>Eukaryota</taxon>
        <taxon>Viridiplantae</taxon>
        <taxon>Streptophyta</taxon>
        <taxon>Embryophyta</taxon>
        <taxon>Tracheophyta</taxon>
        <taxon>Spermatophyta</taxon>
        <taxon>Magnoliopsida</taxon>
        <taxon>Liliopsida</taxon>
        <taxon>Arecaceae</taxon>
        <taxon>Arecoideae</taxon>
        <taxon>Cocoseae</taxon>
        <taxon>Elaeidinae</taxon>
        <taxon>Elaeis</taxon>
    </lineage>
</organism>
<keyword evidence="8" id="KW-1185">Reference proteome</keyword>
<evidence type="ECO:0000313" key="8">
    <source>
        <dbReference type="Proteomes" id="UP000504607"/>
    </source>
</evidence>
<dbReference type="AlphaFoldDB" id="A0A6I9RF14"/>
<keyword evidence="2" id="KW-0472">Membrane</keyword>
<dbReference type="OrthoDB" id="1431247at2759"/>
<dbReference type="GO" id="GO:0034605">
    <property type="term" value="P:cellular response to heat"/>
    <property type="evidence" value="ECO:0007669"/>
    <property type="project" value="TreeGrafter"/>
</dbReference>
<sequence>MAEMVGVRADNARAGATLRYGLYISTPSGAKPTSPQYFAALNSKMADMRSSTFVQPSIEWTQDAMTNVLRIYLPGFHKDEFKVEVDSSGKLTVRGGRSLGDGKFMRLEQVFEVPKDSNINKISGKFEGGYLSLFMPKKVVRETEVPQRAVSPEKPKSEEPIQKEKPMAGDKKEEAPIQEDQPERGERKEEEPIQQEKPKDREETKAAAPVYEERPLTDKKKEEHLIQDEPIPKQKPVSSTVSEDRFEKYKKNGMAWKETTEGEGWLDYGLIDGLLETISKNKRVIAVAVAAFCTGFYVSQKLRSNGR</sequence>
<dbReference type="InterPro" id="IPR002068">
    <property type="entry name" value="A-crystallin/Hsp20_dom"/>
</dbReference>
<dbReference type="PANTHER" id="PTHR43670">
    <property type="entry name" value="HEAT SHOCK PROTEIN 26"/>
    <property type="match status" value="1"/>
</dbReference>
<comment type="similarity">
    <text evidence="4 5">Belongs to the small heat shock protein (HSP20) family.</text>
</comment>
<dbReference type="PROSITE" id="PS01031">
    <property type="entry name" value="SHSP"/>
    <property type="match status" value="1"/>
</dbReference>
<evidence type="ECO:0000259" key="7">
    <source>
        <dbReference type="PROSITE" id="PS01031"/>
    </source>
</evidence>
<dbReference type="SUPFAM" id="SSF49764">
    <property type="entry name" value="HSP20-like chaperones"/>
    <property type="match status" value="1"/>
</dbReference>
<dbReference type="InterPro" id="IPR008978">
    <property type="entry name" value="HSP20-like_chaperone"/>
</dbReference>
<reference evidence="9" key="1">
    <citation type="submission" date="2025-08" db="UniProtKB">
        <authorList>
            <consortium name="RefSeq"/>
        </authorList>
    </citation>
    <scope>IDENTIFICATION</scope>
</reference>
<dbReference type="FunCoup" id="A0A6I9RF14">
    <property type="interactions" value="34"/>
</dbReference>
<accession>A0A6I9RF14</accession>
<keyword evidence="3" id="KW-0611">Plant defense</keyword>
<feature type="domain" description="SHSP" evidence="7">
    <location>
        <begin position="49"/>
        <end position="153"/>
    </location>
</feature>
<proteinExistence type="inferred from homology"/>
<evidence type="ECO:0000256" key="3">
    <source>
        <dbReference type="ARBA" id="ARBA00022821"/>
    </source>
</evidence>
<evidence type="ECO:0000256" key="2">
    <source>
        <dbReference type="ARBA" id="ARBA00022475"/>
    </source>
</evidence>
<evidence type="ECO:0000256" key="1">
    <source>
        <dbReference type="ARBA" id="ARBA00004162"/>
    </source>
</evidence>
<feature type="compositionally biased region" description="Basic and acidic residues" evidence="6">
    <location>
        <begin position="143"/>
        <end position="232"/>
    </location>
</feature>
<evidence type="ECO:0000256" key="5">
    <source>
        <dbReference type="RuleBase" id="RU003616"/>
    </source>
</evidence>
<protein>
    <submittedName>
        <fullName evidence="9">Uncharacterized protein LOC105047802</fullName>
    </submittedName>
</protein>
<comment type="subcellular location">
    <subcellularLocation>
        <location evidence="1">Cell membrane</location>
        <topology evidence="1">Single-pass membrane protein</topology>
    </subcellularLocation>
</comment>
<evidence type="ECO:0000256" key="4">
    <source>
        <dbReference type="PROSITE-ProRule" id="PRU00285"/>
    </source>
</evidence>
<evidence type="ECO:0000256" key="6">
    <source>
        <dbReference type="SAM" id="MobiDB-lite"/>
    </source>
</evidence>
<dbReference type="GO" id="GO:0006952">
    <property type="term" value="P:defense response"/>
    <property type="evidence" value="ECO:0007669"/>
    <property type="project" value="UniProtKB-KW"/>
</dbReference>
<evidence type="ECO:0000313" key="9">
    <source>
        <dbReference type="RefSeq" id="XP_010925187.2"/>
    </source>
</evidence>
<dbReference type="RefSeq" id="XP_010925187.2">
    <property type="nucleotide sequence ID" value="XM_010926885.3"/>
</dbReference>
<name>A0A6I9RF14_ELAGV</name>
<dbReference type="CDD" id="cd00298">
    <property type="entry name" value="ACD_sHsps_p23-like"/>
    <property type="match status" value="1"/>
</dbReference>
<dbReference type="Pfam" id="PF00011">
    <property type="entry name" value="HSP20"/>
    <property type="match status" value="1"/>
</dbReference>
<dbReference type="InParanoid" id="A0A6I9RF14"/>
<dbReference type="GO" id="GO:0005886">
    <property type="term" value="C:plasma membrane"/>
    <property type="evidence" value="ECO:0007669"/>
    <property type="project" value="UniProtKB-SubCell"/>
</dbReference>
<feature type="region of interest" description="Disordered" evidence="6">
    <location>
        <begin position="143"/>
        <end position="244"/>
    </location>
</feature>